<dbReference type="EMBL" id="JAXBLV010000222">
    <property type="protein sequence ID" value="MDY3562764.1"/>
    <property type="molecule type" value="Genomic_DNA"/>
</dbReference>
<evidence type="ECO:0000256" key="6">
    <source>
        <dbReference type="SAM" id="Phobius"/>
    </source>
</evidence>
<evidence type="ECO:0000313" key="7">
    <source>
        <dbReference type="EMBL" id="MDY3562764.1"/>
    </source>
</evidence>
<dbReference type="Proteomes" id="UP001272242">
    <property type="component" value="Unassembled WGS sequence"/>
</dbReference>
<dbReference type="Pfam" id="PF03073">
    <property type="entry name" value="TspO_MBR"/>
    <property type="match status" value="1"/>
</dbReference>
<keyword evidence="4 6" id="KW-1133">Transmembrane helix</keyword>
<evidence type="ECO:0000256" key="2">
    <source>
        <dbReference type="ARBA" id="ARBA00007524"/>
    </source>
</evidence>
<accession>A0ABU5F5J4</accession>
<name>A0ABU5F5J4_9BACT</name>
<dbReference type="RefSeq" id="WP_320689044.1">
    <property type="nucleotide sequence ID" value="NZ_JAXBLV010000222.1"/>
</dbReference>
<evidence type="ECO:0000256" key="3">
    <source>
        <dbReference type="ARBA" id="ARBA00022692"/>
    </source>
</evidence>
<keyword evidence="5 6" id="KW-0472">Membrane</keyword>
<keyword evidence="8" id="KW-1185">Reference proteome</keyword>
<comment type="similarity">
    <text evidence="2">Belongs to the TspO/BZRP family.</text>
</comment>
<dbReference type="PANTHER" id="PTHR10057">
    <property type="entry name" value="PERIPHERAL-TYPE BENZODIAZEPINE RECEPTOR"/>
    <property type="match status" value="1"/>
</dbReference>
<gene>
    <name evidence="7" type="ORF">R5W23_004242</name>
</gene>
<feature type="transmembrane region" description="Helical" evidence="6">
    <location>
        <begin position="61"/>
        <end position="83"/>
    </location>
</feature>
<dbReference type="InterPro" id="IPR038330">
    <property type="entry name" value="TspO/MBR-related_sf"/>
</dbReference>
<keyword evidence="3 6" id="KW-0812">Transmembrane</keyword>
<dbReference type="Gene3D" id="1.20.1260.100">
    <property type="entry name" value="TspO/MBR protein"/>
    <property type="match status" value="1"/>
</dbReference>
<organism evidence="7 8">
    <name type="scientific">Gemmata algarum</name>
    <dbReference type="NCBI Taxonomy" id="2975278"/>
    <lineage>
        <taxon>Bacteria</taxon>
        <taxon>Pseudomonadati</taxon>
        <taxon>Planctomycetota</taxon>
        <taxon>Planctomycetia</taxon>
        <taxon>Gemmatales</taxon>
        <taxon>Gemmataceae</taxon>
        <taxon>Gemmata</taxon>
    </lineage>
</organism>
<sequence>MAALTGRVRFQEPNVTPGLMGVAVIVTATTLVAAVGGAITAPNVGPWYEHLPKPDWTPPNWVFGPVWTVMYALMAVAASIVWVSRASDDICCPLGAFGAQLALNLAWSVCFFGLHSPLLGFLDVCLLWVLVGVTVAEFFLVSRVAGLLLIPYWLWVTFAAILNAAIVMKGS</sequence>
<evidence type="ECO:0000256" key="5">
    <source>
        <dbReference type="ARBA" id="ARBA00023136"/>
    </source>
</evidence>
<feature type="transmembrane region" description="Helical" evidence="6">
    <location>
        <begin position="120"/>
        <end position="140"/>
    </location>
</feature>
<proteinExistence type="inferred from homology"/>
<evidence type="ECO:0000256" key="1">
    <source>
        <dbReference type="ARBA" id="ARBA00004141"/>
    </source>
</evidence>
<dbReference type="CDD" id="cd15904">
    <property type="entry name" value="TSPO_MBR"/>
    <property type="match status" value="1"/>
</dbReference>
<dbReference type="InterPro" id="IPR004307">
    <property type="entry name" value="TspO_MBR"/>
</dbReference>
<dbReference type="PANTHER" id="PTHR10057:SF0">
    <property type="entry name" value="TRANSLOCATOR PROTEIN"/>
    <property type="match status" value="1"/>
</dbReference>
<protein>
    <submittedName>
        <fullName evidence="7">Tryptophan-rich sensory protein</fullName>
    </submittedName>
</protein>
<reference evidence="8" key="1">
    <citation type="journal article" date="2023" name="Mar. Drugs">
        <title>Gemmata algarum, a Novel Planctomycete Isolated from an Algal Mat, Displays Antimicrobial Activity.</title>
        <authorList>
            <person name="Kumar G."/>
            <person name="Kallscheuer N."/>
            <person name="Kashif M."/>
            <person name="Ahamad S."/>
            <person name="Jagadeeshwari U."/>
            <person name="Pannikurungottu S."/>
            <person name="Haufschild T."/>
            <person name="Kabuu M."/>
            <person name="Sasikala C."/>
            <person name="Jogler C."/>
            <person name="Ramana C."/>
        </authorList>
    </citation>
    <scope>NUCLEOTIDE SEQUENCE [LARGE SCALE GENOMIC DNA]</scope>
    <source>
        <strain evidence="8">JC673</strain>
    </source>
</reference>
<feature type="transmembrane region" description="Helical" evidence="6">
    <location>
        <begin position="147"/>
        <end position="168"/>
    </location>
</feature>
<dbReference type="PIRSF" id="PIRSF005859">
    <property type="entry name" value="PBR"/>
    <property type="match status" value="1"/>
</dbReference>
<feature type="transmembrane region" description="Helical" evidence="6">
    <location>
        <begin position="90"/>
        <end position="114"/>
    </location>
</feature>
<evidence type="ECO:0000313" key="8">
    <source>
        <dbReference type="Proteomes" id="UP001272242"/>
    </source>
</evidence>
<comment type="caution">
    <text evidence="7">The sequence shown here is derived from an EMBL/GenBank/DDBJ whole genome shotgun (WGS) entry which is preliminary data.</text>
</comment>
<feature type="transmembrane region" description="Helical" evidence="6">
    <location>
        <begin position="21"/>
        <end position="41"/>
    </location>
</feature>
<evidence type="ECO:0000256" key="4">
    <source>
        <dbReference type="ARBA" id="ARBA00022989"/>
    </source>
</evidence>
<comment type="subcellular location">
    <subcellularLocation>
        <location evidence="1">Membrane</location>
        <topology evidence="1">Multi-pass membrane protein</topology>
    </subcellularLocation>
</comment>